<name>A0ABT7X4R4_9BACE</name>
<keyword evidence="4 5" id="KW-0472">Membrane</keyword>
<feature type="transmembrane region" description="Helical" evidence="5">
    <location>
        <begin position="63"/>
        <end position="88"/>
    </location>
</feature>
<dbReference type="Pfam" id="PF06271">
    <property type="entry name" value="RDD"/>
    <property type="match status" value="1"/>
</dbReference>
<reference evidence="7" key="1">
    <citation type="submission" date="2023-06" db="EMBL/GenBank/DDBJ databases">
        <authorList>
            <person name="Zeman M."/>
            <person name="Kubasova T."/>
            <person name="Jahodarova E."/>
            <person name="Nykrynova M."/>
            <person name="Rychlik I."/>
        </authorList>
    </citation>
    <scope>NUCLEOTIDE SEQUENCE</scope>
    <source>
        <strain evidence="7">84_SSukc20</strain>
    </source>
</reference>
<accession>A0ABT7X4R4</accession>
<organism evidence="7 8">
    <name type="scientific">Bacteroides gallinaceum</name>
    <dbReference type="NCBI Taxonomy" id="1462571"/>
    <lineage>
        <taxon>Bacteria</taxon>
        <taxon>Pseudomonadati</taxon>
        <taxon>Bacteroidota</taxon>
        <taxon>Bacteroidia</taxon>
        <taxon>Bacteroidales</taxon>
        <taxon>Bacteroidaceae</taxon>
        <taxon>Bacteroides</taxon>
    </lineage>
</organism>
<protein>
    <submittedName>
        <fullName evidence="7">RDD family protein</fullName>
    </submittedName>
</protein>
<dbReference type="RefSeq" id="WP_301639381.1">
    <property type="nucleotide sequence ID" value="NZ_JAUEII010000011.1"/>
</dbReference>
<sequence length="255" mass="29761">MCVLSLLRRFVSSIIDKLFILIFFILCIHIFFDVTELGTYSAILELSSKSRIYDDHLYKIDILFTGIFLLINLLYYFIFEITLGASLGKIWMSGRFINSHYAQINVTNVISRNGIFLLLMLIPVIIRWLTGMTYYHAIAIYFLVNDMPTLFMRTHQSLIDYASSTYLVYDKNICKNFIGKGIAKLLNNSKYFPFTLGVNRLLFVIWIGISIWVEVSNWEISSHAIYNYCWGIVALFGIAVTYLLFLWIYNGFRKK</sequence>
<evidence type="ECO:0000256" key="5">
    <source>
        <dbReference type="SAM" id="Phobius"/>
    </source>
</evidence>
<keyword evidence="2 5" id="KW-0812">Transmembrane</keyword>
<comment type="caution">
    <text evidence="7">The sequence shown here is derived from an EMBL/GenBank/DDBJ whole genome shotgun (WGS) entry which is preliminary data.</text>
</comment>
<gene>
    <name evidence="7" type="ORF">QVO10_06525</name>
</gene>
<feature type="transmembrane region" description="Helical" evidence="5">
    <location>
        <begin position="191"/>
        <end position="213"/>
    </location>
</feature>
<evidence type="ECO:0000313" key="8">
    <source>
        <dbReference type="Proteomes" id="UP001167871"/>
    </source>
</evidence>
<evidence type="ECO:0000313" key="7">
    <source>
        <dbReference type="EMBL" id="MDN0049042.1"/>
    </source>
</evidence>
<evidence type="ECO:0000256" key="1">
    <source>
        <dbReference type="ARBA" id="ARBA00004141"/>
    </source>
</evidence>
<keyword evidence="8" id="KW-1185">Reference proteome</keyword>
<comment type="subcellular location">
    <subcellularLocation>
        <location evidence="1">Membrane</location>
        <topology evidence="1">Multi-pass membrane protein</topology>
    </subcellularLocation>
</comment>
<evidence type="ECO:0000256" key="4">
    <source>
        <dbReference type="ARBA" id="ARBA00023136"/>
    </source>
</evidence>
<feature type="domain" description="RDD" evidence="6">
    <location>
        <begin position="5"/>
        <end position="162"/>
    </location>
</feature>
<feature type="transmembrane region" description="Helical" evidence="5">
    <location>
        <begin position="18"/>
        <end position="43"/>
    </location>
</feature>
<dbReference type="InterPro" id="IPR010432">
    <property type="entry name" value="RDD"/>
</dbReference>
<keyword evidence="3 5" id="KW-1133">Transmembrane helix</keyword>
<reference evidence="7" key="2">
    <citation type="submission" date="2024-05" db="EMBL/GenBank/DDBJ databases">
        <title>Identification and characterization of horizontal gene transfer across gut microbiota members of farm animals based on homology search.</title>
        <authorList>
            <person name="Schwarzerova J."/>
            <person name="Nykrynova M."/>
            <person name="Jureckova K."/>
            <person name="Cejkova D."/>
            <person name="Rychlik I."/>
        </authorList>
    </citation>
    <scope>NUCLEOTIDE SEQUENCE</scope>
    <source>
        <strain evidence="7">84_SSukc20</strain>
    </source>
</reference>
<feature type="transmembrane region" description="Helical" evidence="5">
    <location>
        <begin position="225"/>
        <end position="249"/>
    </location>
</feature>
<dbReference type="EMBL" id="JAUEII010000011">
    <property type="protein sequence ID" value="MDN0049042.1"/>
    <property type="molecule type" value="Genomic_DNA"/>
</dbReference>
<feature type="transmembrane region" description="Helical" evidence="5">
    <location>
        <begin position="109"/>
        <end position="128"/>
    </location>
</feature>
<evidence type="ECO:0000256" key="2">
    <source>
        <dbReference type="ARBA" id="ARBA00022692"/>
    </source>
</evidence>
<dbReference type="Proteomes" id="UP001167871">
    <property type="component" value="Unassembled WGS sequence"/>
</dbReference>
<evidence type="ECO:0000256" key="3">
    <source>
        <dbReference type="ARBA" id="ARBA00022989"/>
    </source>
</evidence>
<evidence type="ECO:0000259" key="6">
    <source>
        <dbReference type="Pfam" id="PF06271"/>
    </source>
</evidence>
<proteinExistence type="predicted"/>